<evidence type="ECO:0000313" key="3">
    <source>
        <dbReference type="Proteomes" id="UP000028521"/>
    </source>
</evidence>
<evidence type="ECO:0000313" key="2">
    <source>
        <dbReference type="EMBL" id="KFB01621.1"/>
    </source>
</evidence>
<organism evidence="2 3">
    <name type="scientific">Mangrovimonas yunxiaonensis</name>
    <dbReference type="NCBI Taxonomy" id="1197477"/>
    <lineage>
        <taxon>Bacteria</taxon>
        <taxon>Pseudomonadati</taxon>
        <taxon>Bacteroidota</taxon>
        <taxon>Flavobacteriia</taxon>
        <taxon>Flavobacteriales</taxon>
        <taxon>Flavobacteriaceae</taxon>
        <taxon>Mangrovimonas</taxon>
    </lineage>
</organism>
<dbReference type="EMBL" id="JPFK01000005">
    <property type="protein sequence ID" value="KFB01621.1"/>
    <property type="molecule type" value="Genomic_DNA"/>
</dbReference>
<proteinExistence type="predicted"/>
<protein>
    <submittedName>
        <fullName evidence="2">Membrane protein</fullName>
    </submittedName>
</protein>
<gene>
    <name evidence="2" type="ORF">IA57_07275</name>
</gene>
<dbReference type="Gene3D" id="2.40.160.60">
    <property type="entry name" value="Outer membrane protein transport protein (OMPP1/FadL/TodX)"/>
    <property type="match status" value="1"/>
</dbReference>
<keyword evidence="1" id="KW-0732">Signal</keyword>
<sequence length="437" mass="48255">MIKKLLIVFGVLFAITGYAQEDTTSPYSFYGIGSLKFKGTVENRSMGGISIFTDSIHVNLRNPASYAGHNLATFQDEGRPVKFAVGGSHTTAKLKSNSGSDRYSSSTFDYIALSIPMQKFGVGFGLLPFTSVGYKLESSSSRGLETRFRGDGGVNKAFLSLGYQITDGLSAGIDVNYNFGNIQNNTIAYVYNSDNTLARYQTREDNRSDLSGFNVNFGVVYKRMLNETLELTSAMTYTPKSELTSKNQREFNTINITTTGEEVIANTIAADLASAGLEETKLVMPAKFSFGAGIGQPRKWFVGAEYTLQKTKDFTNKFYNTSQSVTGTQYKNASTFALGGFYIPEYNSFSSYLKRVVYRAGLRFENTGLNIQGEDVKEFGISFGVGLPMGNLFSNANLGFEMGKKGTVNNNLIQENFVNINLSLSLNDRWFQKRKYN</sequence>
<dbReference type="OrthoDB" id="1491239at2"/>
<dbReference type="eggNOG" id="COG2067">
    <property type="taxonomic scope" value="Bacteria"/>
</dbReference>
<dbReference type="SUPFAM" id="SSF56935">
    <property type="entry name" value="Porins"/>
    <property type="match status" value="1"/>
</dbReference>
<dbReference type="RefSeq" id="WP_036121112.1">
    <property type="nucleotide sequence ID" value="NZ_BMET01000001.1"/>
</dbReference>
<reference evidence="3" key="2">
    <citation type="submission" date="2014-07" db="EMBL/GenBank/DDBJ databases">
        <title>Genome sequence of Mangrovimonas yunxiaonensis.</title>
        <authorList>
            <person name="Li Y."/>
            <person name="Zheng T."/>
        </authorList>
    </citation>
    <scope>NUCLEOTIDE SEQUENCE [LARGE SCALE GENOMIC DNA]</scope>
    <source>
        <strain evidence="3">LY01</strain>
    </source>
</reference>
<dbReference type="STRING" id="1197477.IA57_07275"/>
<evidence type="ECO:0000256" key="1">
    <source>
        <dbReference type="SAM" id="SignalP"/>
    </source>
</evidence>
<feature type="signal peptide" evidence="1">
    <location>
        <begin position="1"/>
        <end position="19"/>
    </location>
</feature>
<accession>A0A084TLN5</accession>
<reference evidence="2 3" key="1">
    <citation type="journal article" date="2014" name="Genome Announc.">
        <title>Draft Genome Sequence of the Algicidal Bacterium Mangrovimonas yunxiaonensis Strain LY01.</title>
        <authorList>
            <person name="Li Y."/>
            <person name="Zhu H."/>
            <person name="Li C."/>
            <person name="Zhang H."/>
            <person name="Chen Z."/>
            <person name="Zheng W."/>
            <person name="Xu H."/>
            <person name="Zheng T."/>
        </authorList>
    </citation>
    <scope>NUCLEOTIDE SEQUENCE [LARGE SCALE GENOMIC DNA]</scope>
    <source>
        <strain evidence="2 3">LY01</strain>
    </source>
</reference>
<name>A0A084TLN5_9FLAO</name>
<dbReference type="AlphaFoldDB" id="A0A084TLN5"/>
<dbReference type="Proteomes" id="UP000028521">
    <property type="component" value="Unassembled WGS sequence"/>
</dbReference>
<keyword evidence="3" id="KW-1185">Reference proteome</keyword>
<comment type="caution">
    <text evidence="2">The sequence shown here is derived from an EMBL/GenBank/DDBJ whole genome shotgun (WGS) entry which is preliminary data.</text>
</comment>
<feature type="chain" id="PRO_5001782940" evidence="1">
    <location>
        <begin position="20"/>
        <end position="437"/>
    </location>
</feature>